<name>A0A2S6F7U5_LEGPN</name>
<accession>A0A2S6F7U5</accession>
<proteinExistence type="predicted"/>
<reference evidence="1 2" key="1">
    <citation type="submission" date="2018-02" db="EMBL/GenBank/DDBJ databases">
        <title>Draft genome sequences of four Legionella pneumophila clinical strains isolated in Ontario.</title>
        <authorList>
            <person name="Fortuna A."/>
            <person name="Ramnarine R."/>
            <person name="Li A."/>
            <person name="Frantz C."/>
            <person name="Mallo G."/>
        </authorList>
    </citation>
    <scope>NUCLEOTIDE SEQUENCE [LARGE SCALE GENOMIC DNA]</scope>
    <source>
        <strain evidence="1 2">LG61</strain>
    </source>
</reference>
<dbReference type="RefSeq" id="WP_027227936.1">
    <property type="nucleotide sequence ID" value="NZ_CP017601.1"/>
</dbReference>
<dbReference type="InterPro" id="IPR002051">
    <property type="entry name" value="Haem_Oase"/>
</dbReference>
<sequence length="277" mass="31690">MFSKALITATYKNGKPGQLTEEHEKAEHHRFKTEYLFKNAKIPKDLYASRLIQHFLIIKAIEKKLQSLSKTEQSEISAFFALSYLEHLWRTPGIENDLRQLSINPDEIHKNEITKSTEHYLENIGKFTPKILLAHFLLHIAGFMHGGNIIRSKYIEPSNRLTTYQITADQYDFSSAISFLSSGKHSPLALYQDMMKQVDNIVLTGDEYQEILEQCKGIYESMTNIYDDLCDMHTHHSKLPTCSLAAISVSLVALGLILKLLMDFLNPMTNQISNAPR</sequence>
<dbReference type="GO" id="GO:0004392">
    <property type="term" value="F:heme oxygenase (decyclizing) activity"/>
    <property type="evidence" value="ECO:0007669"/>
    <property type="project" value="InterPro"/>
</dbReference>
<organism evidence="1 2">
    <name type="scientific">Legionella pneumophila</name>
    <dbReference type="NCBI Taxonomy" id="446"/>
    <lineage>
        <taxon>Bacteria</taxon>
        <taxon>Pseudomonadati</taxon>
        <taxon>Pseudomonadota</taxon>
        <taxon>Gammaproteobacteria</taxon>
        <taxon>Legionellales</taxon>
        <taxon>Legionellaceae</taxon>
        <taxon>Legionella</taxon>
    </lineage>
</organism>
<dbReference type="Proteomes" id="UP000239239">
    <property type="component" value="Unassembled WGS sequence"/>
</dbReference>
<dbReference type="EMBL" id="PQWY01000002">
    <property type="protein sequence ID" value="PPK33496.1"/>
    <property type="molecule type" value="Genomic_DNA"/>
</dbReference>
<dbReference type="AlphaFoldDB" id="A0A2S6F7U5"/>
<dbReference type="Gene3D" id="1.20.910.10">
    <property type="entry name" value="Heme oxygenase-like"/>
    <property type="match status" value="1"/>
</dbReference>
<dbReference type="SUPFAM" id="SSF48613">
    <property type="entry name" value="Heme oxygenase-like"/>
    <property type="match status" value="1"/>
</dbReference>
<dbReference type="OrthoDB" id="5636717at2"/>
<dbReference type="InterPro" id="IPR016084">
    <property type="entry name" value="Haem_Oase-like_multi-hlx"/>
</dbReference>
<comment type="caution">
    <text evidence="1">The sequence shown here is derived from an EMBL/GenBank/DDBJ whole genome shotgun (WGS) entry which is preliminary data.</text>
</comment>
<protein>
    <submittedName>
        <fullName evidence="1">Heme oxygenase</fullName>
    </submittedName>
</protein>
<evidence type="ECO:0000313" key="1">
    <source>
        <dbReference type="EMBL" id="PPK33496.1"/>
    </source>
</evidence>
<gene>
    <name evidence="1" type="ORF">C3928_01820</name>
</gene>
<evidence type="ECO:0000313" key="2">
    <source>
        <dbReference type="Proteomes" id="UP000239239"/>
    </source>
</evidence>
<dbReference type="GO" id="GO:0006788">
    <property type="term" value="P:heme oxidation"/>
    <property type="evidence" value="ECO:0007669"/>
    <property type="project" value="InterPro"/>
</dbReference>
<dbReference type="CDD" id="cd19165">
    <property type="entry name" value="HemeO"/>
    <property type="match status" value="1"/>
</dbReference>